<keyword evidence="1" id="KW-1133">Transmembrane helix</keyword>
<gene>
    <name evidence="2" type="ORF">AIE18_05230</name>
</gene>
<feature type="transmembrane region" description="Helical" evidence="1">
    <location>
        <begin position="99"/>
        <end position="116"/>
    </location>
</feature>
<proteinExistence type="predicted"/>
<keyword evidence="1" id="KW-0472">Membrane</keyword>
<organism evidence="2">
    <name type="scientific">Salmonella enterica I</name>
    <dbReference type="NCBI Taxonomy" id="59201"/>
    <lineage>
        <taxon>Bacteria</taxon>
        <taxon>Pseudomonadati</taxon>
        <taxon>Pseudomonadota</taxon>
        <taxon>Gammaproteobacteria</taxon>
        <taxon>Enterobacterales</taxon>
        <taxon>Enterobacteriaceae</taxon>
        <taxon>Salmonella</taxon>
    </lineage>
</organism>
<evidence type="ECO:0000313" key="2">
    <source>
        <dbReference type="EMBL" id="ECI2784479.1"/>
    </source>
</evidence>
<comment type="caution">
    <text evidence="2">The sequence shown here is derived from an EMBL/GenBank/DDBJ whole genome shotgun (WGS) entry which is preliminary data.</text>
</comment>
<protein>
    <recommendedName>
        <fullName evidence="3">DUF3899 domain-containing protein</fullName>
    </recommendedName>
</protein>
<sequence>MPEVKMSQYNKTIRMLFGVIAFLLLFSINTMLNDNLQYTRLSTICFLIGCYLFLYFFVFSLIDASINKRASFHQKYNQENIKNSFLKKIIEGENLVSKGYKLAFNLGFLVVMYFMLKNEM</sequence>
<keyword evidence="1" id="KW-0812">Transmembrane</keyword>
<evidence type="ECO:0000256" key="1">
    <source>
        <dbReference type="SAM" id="Phobius"/>
    </source>
</evidence>
<feature type="transmembrane region" description="Helical" evidence="1">
    <location>
        <begin position="38"/>
        <end position="62"/>
    </location>
</feature>
<evidence type="ECO:0008006" key="3">
    <source>
        <dbReference type="Google" id="ProtNLM"/>
    </source>
</evidence>
<dbReference type="AlphaFoldDB" id="A0A3V3S0K3"/>
<dbReference type="EMBL" id="AAIUQW010000002">
    <property type="protein sequence ID" value="ECI2784479.1"/>
    <property type="molecule type" value="Genomic_DNA"/>
</dbReference>
<reference evidence="2" key="1">
    <citation type="submission" date="2018-07" db="EMBL/GenBank/DDBJ databases">
        <authorList>
            <consortium name="GenomeTrakr network: Whole genome sequencing for foodborne pathogen traceback"/>
        </authorList>
    </citation>
    <scope>NUCLEOTIDE SEQUENCE</scope>
    <source>
        <strain evidence="2">FDA00003717</strain>
    </source>
</reference>
<feature type="transmembrane region" description="Helical" evidence="1">
    <location>
        <begin position="12"/>
        <end position="32"/>
    </location>
</feature>
<accession>A0A3V3S0K3</accession>
<name>A0A3V3S0K3_SALET</name>